<dbReference type="InterPro" id="IPR000169">
    <property type="entry name" value="Pept_cys_AS"/>
</dbReference>
<reference evidence="4" key="1">
    <citation type="submission" date="2021-01" db="EMBL/GenBank/DDBJ databases">
        <authorList>
            <person name="Corre E."/>
            <person name="Pelletier E."/>
            <person name="Niang G."/>
            <person name="Scheremetjew M."/>
            <person name="Finn R."/>
            <person name="Kale V."/>
            <person name="Holt S."/>
            <person name="Cochrane G."/>
            <person name="Meng A."/>
            <person name="Brown T."/>
            <person name="Cohen L."/>
        </authorList>
    </citation>
    <scope>NUCLEOTIDE SEQUENCE</scope>
    <source>
        <strain evidence="4">RCC3387</strain>
    </source>
</reference>
<dbReference type="PANTHER" id="PTHR12411">
    <property type="entry name" value="CYSTEINE PROTEASE FAMILY C1-RELATED"/>
    <property type="match status" value="1"/>
</dbReference>
<dbReference type="Pfam" id="PF00112">
    <property type="entry name" value="Peptidase_C1"/>
    <property type="match status" value="1"/>
</dbReference>
<proteinExistence type="inferred from homology"/>
<evidence type="ECO:0000256" key="1">
    <source>
        <dbReference type="ARBA" id="ARBA00008455"/>
    </source>
</evidence>
<sequence>MAAPIHADEHQLLLEEGAQPAGGAGRKVRGLVAAGALLGLAAAGTAASFAGAFSAQHPGVATSSAAQRGLVAEFEDTGIFGNLSAFLEFPRGIGSDGLSKATLEGMFDGVMEKTGASSNLTKSEAAAYKGRFVDAVLNSAGDSAMETAQTAIMEEKPVMPEKMAAAINAADLGYTVKPVATTVAAAKVLLGLRVPRDLKLEQPARTRAVFPETFDAREAWPRCAGVIGRVYNQGHCGSCWAFSALQALDSALCIADPRFNESDSSLSRGFTASCVYDRDGCQGGYPPDAWEYVQDTGSIPSTACVPYFAEGAGSEHFQKNGHSPECPSTCATGSGLSWSSSLYRPLNAGLGGAEYSSFRYMKKLLFERGPVSMGMPASFLSSYKSGVWSAGCGTQPNHAVTAIGYSGDDYVVVMNSWGAEWGDKGTFKGDPCVISVFWKMGKIDMDAKGYVFASA</sequence>
<dbReference type="InterPro" id="IPR013128">
    <property type="entry name" value="Peptidase_C1A"/>
</dbReference>
<organism evidence="4">
    <name type="scientific">Zooxanthella nutricula</name>
    <dbReference type="NCBI Taxonomy" id="1333877"/>
    <lineage>
        <taxon>Eukaryota</taxon>
        <taxon>Sar</taxon>
        <taxon>Alveolata</taxon>
        <taxon>Dinophyceae</taxon>
        <taxon>Peridiniales</taxon>
        <taxon>Peridiniales incertae sedis</taxon>
        <taxon>Zooxanthella</taxon>
    </lineage>
</organism>
<dbReference type="PROSITE" id="PS00139">
    <property type="entry name" value="THIOL_PROTEASE_CYS"/>
    <property type="match status" value="1"/>
</dbReference>
<evidence type="ECO:0000259" key="3">
    <source>
        <dbReference type="SMART" id="SM00645"/>
    </source>
</evidence>
<keyword evidence="2" id="KW-0865">Zymogen</keyword>
<dbReference type="InterPro" id="IPR000668">
    <property type="entry name" value="Peptidase_C1A_C"/>
</dbReference>
<dbReference type="Gene3D" id="3.90.70.10">
    <property type="entry name" value="Cysteine proteinases"/>
    <property type="match status" value="1"/>
</dbReference>
<dbReference type="GO" id="GO:0008234">
    <property type="term" value="F:cysteine-type peptidase activity"/>
    <property type="evidence" value="ECO:0007669"/>
    <property type="project" value="InterPro"/>
</dbReference>
<dbReference type="EMBL" id="HBGW01056766">
    <property type="protein sequence ID" value="CAD9595573.1"/>
    <property type="molecule type" value="Transcribed_RNA"/>
</dbReference>
<comment type="similarity">
    <text evidence="1">Belongs to the peptidase C1 family.</text>
</comment>
<accession>A0A7S2L497</accession>
<gene>
    <name evidence="4" type="ORF">BRAN1462_LOCUS36067</name>
</gene>
<evidence type="ECO:0000256" key="2">
    <source>
        <dbReference type="ARBA" id="ARBA00023145"/>
    </source>
</evidence>
<feature type="domain" description="Peptidase C1A papain C-terminal" evidence="3">
    <location>
        <begin position="210"/>
        <end position="437"/>
    </location>
</feature>
<evidence type="ECO:0000313" key="4">
    <source>
        <dbReference type="EMBL" id="CAD9595573.1"/>
    </source>
</evidence>
<dbReference type="AlphaFoldDB" id="A0A7S2L497"/>
<dbReference type="SUPFAM" id="SSF54001">
    <property type="entry name" value="Cysteine proteinases"/>
    <property type="match status" value="1"/>
</dbReference>
<dbReference type="SMART" id="SM00645">
    <property type="entry name" value="Pept_C1"/>
    <property type="match status" value="1"/>
</dbReference>
<protein>
    <recommendedName>
        <fullName evidence="3">Peptidase C1A papain C-terminal domain-containing protein</fullName>
    </recommendedName>
</protein>
<dbReference type="InterPro" id="IPR038765">
    <property type="entry name" value="Papain-like_cys_pep_sf"/>
</dbReference>
<dbReference type="PRINTS" id="PR00705">
    <property type="entry name" value="PAPAIN"/>
</dbReference>
<dbReference type="GO" id="GO:0006508">
    <property type="term" value="P:proteolysis"/>
    <property type="evidence" value="ECO:0007669"/>
    <property type="project" value="InterPro"/>
</dbReference>
<name>A0A7S2L497_9DINO</name>